<evidence type="ECO:0000313" key="3">
    <source>
        <dbReference type="Proteomes" id="UP000002035"/>
    </source>
</evidence>
<dbReference type="GeneID" id="9222216"/>
<dbReference type="OMA" id="IEYSITM"/>
<dbReference type="EMBL" id="DS995706">
    <property type="protein sequence ID" value="EEQ33971.1"/>
    <property type="molecule type" value="Genomic_DNA"/>
</dbReference>
<dbReference type="eggNOG" id="ENOG502RZDW">
    <property type="taxonomic scope" value="Eukaryota"/>
</dbReference>
<dbReference type="Proteomes" id="UP000002035">
    <property type="component" value="Unassembled WGS sequence"/>
</dbReference>
<dbReference type="AlphaFoldDB" id="C5FVN7"/>
<evidence type="ECO:0000259" key="1">
    <source>
        <dbReference type="Pfam" id="PF13649"/>
    </source>
</evidence>
<sequence length="288" mass="32299">MTDTSIVGKWYNQNASLEHNRLVNSRIEYSITMRAIKQCLDELATTSRNQIRILDLGGGTGRYGLAFISFSSLVRGVKIKKYAARFANESGVILGNIVQADALQVRNNELLFRRGHYDLVLCMGPMYHLLEESERLSLLESCTLMTRPEGFVITAFVTKYAHLRDIAQRDPKRLKGEAEFYARYLSTGKYTRNLTNIVSHHIDVSEIRGLFDKLQHNGLANIRLESLVGCEGFLGGGLGANIDVNDRETYEAWVDILAKYSTDPHVLGASDHIAAVARRVMCEVVITI</sequence>
<evidence type="ECO:0000313" key="2">
    <source>
        <dbReference type="EMBL" id="EEQ33971.1"/>
    </source>
</evidence>
<dbReference type="InterPro" id="IPR029063">
    <property type="entry name" value="SAM-dependent_MTases_sf"/>
</dbReference>
<name>C5FVN7_ARTOC</name>
<feature type="domain" description="Methyltransferase" evidence="1">
    <location>
        <begin position="53"/>
        <end position="150"/>
    </location>
</feature>
<dbReference type="OrthoDB" id="3436015at2759"/>
<dbReference type="HOGENOM" id="CLU_061789_0_0_1"/>
<dbReference type="InterPro" id="IPR041698">
    <property type="entry name" value="Methyltransf_25"/>
</dbReference>
<protein>
    <recommendedName>
        <fullName evidence="1">Methyltransferase domain-containing protein</fullName>
    </recommendedName>
</protein>
<dbReference type="VEuPathDB" id="FungiDB:MCYG_06790"/>
<dbReference type="SUPFAM" id="SSF53335">
    <property type="entry name" value="S-adenosyl-L-methionine-dependent methyltransferases"/>
    <property type="match status" value="1"/>
</dbReference>
<organism evidence="2 3">
    <name type="scientific">Arthroderma otae (strain ATCC MYA-4605 / CBS 113480)</name>
    <name type="common">Microsporum canis</name>
    <dbReference type="NCBI Taxonomy" id="554155"/>
    <lineage>
        <taxon>Eukaryota</taxon>
        <taxon>Fungi</taxon>
        <taxon>Dikarya</taxon>
        <taxon>Ascomycota</taxon>
        <taxon>Pezizomycotina</taxon>
        <taxon>Eurotiomycetes</taxon>
        <taxon>Eurotiomycetidae</taxon>
        <taxon>Onygenales</taxon>
        <taxon>Arthrodermataceae</taxon>
        <taxon>Microsporum</taxon>
    </lineage>
</organism>
<keyword evidence="3" id="KW-1185">Reference proteome</keyword>
<dbReference type="Gene3D" id="3.40.50.150">
    <property type="entry name" value="Vaccinia Virus protein VP39"/>
    <property type="match status" value="1"/>
</dbReference>
<proteinExistence type="predicted"/>
<dbReference type="Pfam" id="PF13649">
    <property type="entry name" value="Methyltransf_25"/>
    <property type="match status" value="1"/>
</dbReference>
<reference evidence="3" key="1">
    <citation type="journal article" date="2012" name="MBio">
        <title>Comparative genome analysis of Trichophyton rubrum and related dermatophytes reveals candidate genes involved in infection.</title>
        <authorList>
            <person name="Martinez D.A."/>
            <person name="Oliver B.G."/>
            <person name="Graeser Y."/>
            <person name="Goldberg J.M."/>
            <person name="Li W."/>
            <person name="Martinez-Rossi N.M."/>
            <person name="Monod M."/>
            <person name="Shelest E."/>
            <person name="Barton R.C."/>
            <person name="Birch E."/>
            <person name="Brakhage A.A."/>
            <person name="Chen Z."/>
            <person name="Gurr S.J."/>
            <person name="Heiman D."/>
            <person name="Heitman J."/>
            <person name="Kosti I."/>
            <person name="Rossi A."/>
            <person name="Saif S."/>
            <person name="Samalova M."/>
            <person name="Saunders C.W."/>
            <person name="Shea T."/>
            <person name="Summerbell R.C."/>
            <person name="Xu J."/>
            <person name="Young S."/>
            <person name="Zeng Q."/>
            <person name="Birren B.W."/>
            <person name="Cuomo C.A."/>
            <person name="White T.C."/>
        </authorList>
    </citation>
    <scope>NUCLEOTIDE SEQUENCE [LARGE SCALE GENOMIC DNA]</scope>
    <source>
        <strain evidence="3">ATCC MYA-4605 / CBS 113480</strain>
    </source>
</reference>
<dbReference type="RefSeq" id="XP_002844826.1">
    <property type="nucleotide sequence ID" value="XM_002844780.1"/>
</dbReference>
<dbReference type="CDD" id="cd02440">
    <property type="entry name" value="AdoMet_MTases"/>
    <property type="match status" value="1"/>
</dbReference>
<dbReference type="STRING" id="554155.C5FVN7"/>
<accession>C5FVN7</accession>
<gene>
    <name evidence="2" type="ORF">MCYG_06790</name>
</gene>